<dbReference type="Proteomes" id="UP000321085">
    <property type="component" value="Unassembled WGS sequence"/>
</dbReference>
<evidence type="ECO:0008006" key="7">
    <source>
        <dbReference type="Google" id="ProtNLM"/>
    </source>
</evidence>
<evidence type="ECO:0000256" key="2">
    <source>
        <dbReference type="ARBA" id="ARBA00022448"/>
    </source>
</evidence>
<dbReference type="Gene3D" id="3.40.190.10">
    <property type="entry name" value="Periplasmic binding protein-like II"/>
    <property type="match status" value="2"/>
</dbReference>
<keyword evidence="4" id="KW-0574">Periplasm</keyword>
<evidence type="ECO:0000313" key="5">
    <source>
        <dbReference type="EMBL" id="GEO12760.1"/>
    </source>
</evidence>
<dbReference type="GO" id="GO:0042956">
    <property type="term" value="P:maltodextrin transmembrane transport"/>
    <property type="evidence" value="ECO:0007669"/>
    <property type="project" value="TreeGrafter"/>
</dbReference>
<dbReference type="PANTHER" id="PTHR30061:SF50">
    <property type="entry name" value="MALTOSE_MALTODEXTRIN-BINDING PERIPLASMIC PROTEIN"/>
    <property type="match status" value="1"/>
</dbReference>
<accession>A0A512BLC4</accession>
<dbReference type="Pfam" id="PF01547">
    <property type="entry name" value="SBP_bac_1"/>
    <property type="match status" value="1"/>
</dbReference>
<dbReference type="SUPFAM" id="SSF53850">
    <property type="entry name" value="Periplasmic binding protein-like II"/>
    <property type="match status" value="1"/>
</dbReference>
<keyword evidence="6" id="KW-1185">Reference proteome</keyword>
<reference evidence="5 6" key="1">
    <citation type="submission" date="2019-07" db="EMBL/GenBank/DDBJ databases">
        <title>Whole genome shotgun sequence of Microvirga aerophila NBRC 106136.</title>
        <authorList>
            <person name="Hosoyama A."/>
            <person name="Uohara A."/>
            <person name="Ohji S."/>
            <person name="Ichikawa N."/>
        </authorList>
    </citation>
    <scope>NUCLEOTIDE SEQUENCE [LARGE SCALE GENOMIC DNA]</scope>
    <source>
        <strain evidence="5 6">NBRC 106136</strain>
    </source>
</reference>
<evidence type="ECO:0000256" key="4">
    <source>
        <dbReference type="ARBA" id="ARBA00022764"/>
    </source>
</evidence>
<comment type="similarity">
    <text evidence="1">Belongs to the bacterial solute-binding protein 1 family.</text>
</comment>
<dbReference type="InterPro" id="IPR006059">
    <property type="entry name" value="SBP"/>
</dbReference>
<keyword evidence="2" id="KW-0813">Transport</keyword>
<sequence>MGGLLSSMLGKQFEEDIISGKANFTDPRFVNALAKLKDVSQYFAPNFTGVDYPSSQQLFVAGRAAMFAGGSYEVANFTKQNPTLDLGVFPAPVLKAGDQALVATYYDGGYAVNAKSDKKDAALKFVRYLATPEYGTAFTNTLKNLSPIQGIKIEDPITQEVAKLAENSMSYLMLVRFRYQEPSGSVLLQSNVQKMLAGQQTPEQAAAEINKGIATYYKPFQK</sequence>
<gene>
    <name evidence="5" type="ORF">MAE02_04560</name>
</gene>
<name>A0A512BLC4_9HYPH</name>
<comment type="caution">
    <text evidence="5">The sequence shown here is derived from an EMBL/GenBank/DDBJ whole genome shotgun (WGS) entry which is preliminary data.</text>
</comment>
<dbReference type="AlphaFoldDB" id="A0A512BLC4"/>
<keyword evidence="3" id="KW-0732">Signal</keyword>
<dbReference type="GO" id="GO:0015768">
    <property type="term" value="P:maltose transport"/>
    <property type="evidence" value="ECO:0007669"/>
    <property type="project" value="TreeGrafter"/>
</dbReference>
<dbReference type="PANTHER" id="PTHR30061">
    <property type="entry name" value="MALTOSE-BINDING PERIPLASMIC PROTEIN"/>
    <property type="match status" value="1"/>
</dbReference>
<organism evidence="5 6">
    <name type="scientific">Microvirga aerophila</name>
    <dbReference type="NCBI Taxonomy" id="670291"/>
    <lineage>
        <taxon>Bacteria</taxon>
        <taxon>Pseudomonadati</taxon>
        <taxon>Pseudomonadota</taxon>
        <taxon>Alphaproteobacteria</taxon>
        <taxon>Hyphomicrobiales</taxon>
        <taxon>Methylobacteriaceae</taxon>
        <taxon>Microvirga</taxon>
    </lineage>
</organism>
<proteinExistence type="inferred from homology"/>
<dbReference type="EMBL" id="BJYU01000003">
    <property type="protein sequence ID" value="GEO12760.1"/>
    <property type="molecule type" value="Genomic_DNA"/>
</dbReference>
<evidence type="ECO:0000313" key="6">
    <source>
        <dbReference type="Proteomes" id="UP000321085"/>
    </source>
</evidence>
<dbReference type="GO" id="GO:1901982">
    <property type="term" value="F:maltose binding"/>
    <property type="evidence" value="ECO:0007669"/>
    <property type="project" value="TreeGrafter"/>
</dbReference>
<dbReference type="GO" id="GO:0055052">
    <property type="term" value="C:ATP-binding cassette (ABC) transporter complex, substrate-binding subunit-containing"/>
    <property type="evidence" value="ECO:0007669"/>
    <property type="project" value="TreeGrafter"/>
</dbReference>
<protein>
    <recommendedName>
        <fullName evidence="7">Extracellular solute-binding protein</fullName>
    </recommendedName>
</protein>
<evidence type="ECO:0000256" key="3">
    <source>
        <dbReference type="ARBA" id="ARBA00022729"/>
    </source>
</evidence>
<evidence type="ECO:0000256" key="1">
    <source>
        <dbReference type="ARBA" id="ARBA00008520"/>
    </source>
</evidence>